<gene>
    <name evidence="1" type="ORF">B0H16DRAFT_1717326</name>
</gene>
<organism evidence="1 2">
    <name type="scientific">Mycena metata</name>
    <dbReference type="NCBI Taxonomy" id="1033252"/>
    <lineage>
        <taxon>Eukaryota</taxon>
        <taxon>Fungi</taxon>
        <taxon>Dikarya</taxon>
        <taxon>Basidiomycota</taxon>
        <taxon>Agaricomycotina</taxon>
        <taxon>Agaricomycetes</taxon>
        <taxon>Agaricomycetidae</taxon>
        <taxon>Agaricales</taxon>
        <taxon>Marasmiineae</taxon>
        <taxon>Mycenaceae</taxon>
        <taxon>Mycena</taxon>
    </lineage>
</organism>
<sequence>MSNLPKIYRLFLSVIRVLLQDHPPTARAVTKTPSFRTFAARMWAVFLAEPTITDDFAQPEEISGGRVGNFPMFCAYTTAAPNVLSVTEEAHLQEFIEGAGGTKSLLVALIVKHHECVRDVGCTADPRCTICDLSVHFNYVSPSTAIPYGVSVGRLGDLAAIVTVWADYFSRARRSAGRKRIHVMHVPDGADSTSWIFPLRSATEALALEVERLAPETGGKVDQDVVRRLVENGGEEIHGI</sequence>
<evidence type="ECO:0000313" key="1">
    <source>
        <dbReference type="EMBL" id="KAJ7766098.1"/>
    </source>
</evidence>
<dbReference type="EMBL" id="JARKIB010000024">
    <property type="protein sequence ID" value="KAJ7766098.1"/>
    <property type="molecule type" value="Genomic_DNA"/>
</dbReference>
<accession>A0AAD7NLM5</accession>
<evidence type="ECO:0000313" key="2">
    <source>
        <dbReference type="Proteomes" id="UP001215598"/>
    </source>
</evidence>
<dbReference type="Proteomes" id="UP001215598">
    <property type="component" value="Unassembled WGS sequence"/>
</dbReference>
<protein>
    <submittedName>
        <fullName evidence="1">Uncharacterized protein</fullName>
    </submittedName>
</protein>
<keyword evidence="2" id="KW-1185">Reference proteome</keyword>
<comment type="caution">
    <text evidence="1">The sequence shown here is derived from an EMBL/GenBank/DDBJ whole genome shotgun (WGS) entry which is preliminary data.</text>
</comment>
<proteinExistence type="predicted"/>
<dbReference type="AlphaFoldDB" id="A0AAD7NLM5"/>
<name>A0AAD7NLM5_9AGAR</name>
<reference evidence="1" key="1">
    <citation type="submission" date="2023-03" db="EMBL/GenBank/DDBJ databases">
        <title>Massive genome expansion in bonnet fungi (Mycena s.s.) driven by repeated elements and novel gene families across ecological guilds.</title>
        <authorList>
            <consortium name="Lawrence Berkeley National Laboratory"/>
            <person name="Harder C.B."/>
            <person name="Miyauchi S."/>
            <person name="Viragh M."/>
            <person name="Kuo A."/>
            <person name="Thoen E."/>
            <person name="Andreopoulos B."/>
            <person name="Lu D."/>
            <person name="Skrede I."/>
            <person name="Drula E."/>
            <person name="Henrissat B."/>
            <person name="Morin E."/>
            <person name="Kohler A."/>
            <person name="Barry K."/>
            <person name="LaButti K."/>
            <person name="Morin E."/>
            <person name="Salamov A."/>
            <person name="Lipzen A."/>
            <person name="Mereny Z."/>
            <person name="Hegedus B."/>
            <person name="Baldrian P."/>
            <person name="Stursova M."/>
            <person name="Weitz H."/>
            <person name="Taylor A."/>
            <person name="Grigoriev I.V."/>
            <person name="Nagy L.G."/>
            <person name="Martin F."/>
            <person name="Kauserud H."/>
        </authorList>
    </citation>
    <scope>NUCLEOTIDE SEQUENCE</scope>
    <source>
        <strain evidence="1">CBHHK182m</strain>
    </source>
</reference>